<evidence type="ECO:0000256" key="6">
    <source>
        <dbReference type="ARBA" id="ARBA00022692"/>
    </source>
</evidence>
<organism evidence="15 16">
    <name type="scientific">Hyalella azteca</name>
    <name type="common">Amphipod</name>
    <dbReference type="NCBI Taxonomy" id="294128"/>
    <lineage>
        <taxon>Eukaryota</taxon>
        <taxon>Metazoa</taxon>
        <taxon>Ecdysozoa</taxon>
        <taxon>Arthropoda</taxon>
        <taxon>Crustacea</taxon>
        <taxon>Multicrustacea</taxon>
        <taxon>Malacostraca</taxon>
        <taxon>Eumalacostraca</taxon>
        <taxon>Peracarida</taxon>
        <taxon>Amphipoda</taxon>
        <taxon>Senticaudata</taxon>
        <taxon>Talitrida</taxon>
        <taxon>Talitroidea</taxon>
        <taxon>Hyalellidae</taxon>
        <taxon>Hyalella</taxon>
    </lineage>
</organism>
<evidence type="ECO:0000256" key="7">
    <source>
        <dbReference type="ARBA" id="ARBA00022989"/>
    </source>
</evidence>
<keyword evidence="8 11" id="KW-0406">Ion transport</keyword>
<evidence type="ECO:0000256" key="1">
    <source>
        <dbReference type="ARBA" id="ARBA00004651"/>
    </source>
</evidence>
<comment type="catalytic activity">
    <reaction evidence="10">
        <text>hydrogencarbonate(in) + chloride(out) = hydrogencarbonate(out) + chloride(in)</text>
        <dbReference type="Rhea" id="RHEA:72363"/>
        <dbReference type="ChEBI" id="CHEBI:17544"/>
        <dbReference type="ChEBI" id="CHEBI:17996"/>
    </reaction>
</comment>
<dbReference type="GO" id="GO:0005452">
    <property type="term" value="F:solute:inorganic anion antiporter activity"/>
    <property type="evidence" value="ECO:0007669"/>
    <property type="project" value="InterPro"/>
</dbReference>
<dbReference type="PANTHER" id="PTHR11453">
    <property type="entry name" value="ANION EXCHANGE PROTEIN"/>
    <property type="match status" value="1"/>
</dbReference>
<comment type="subcellular location">
    <subcellularLocation>
        <location evidence="1">Cell membrane</location>
        <topology evidence="1">Multi-pass membrane protein</topology>
    </subcellularLocation>
    <subcellularLocation>
        <location evidence="11">Membrane</location>
        <topology evidence="11">Multi-pass membrane protein</topology>
    </subcellularLocation>
</comment>
<dbReference type="Proteomes" id="UP000694843">
    <property type="component" value="Unplaced"/>
</dbReference>
<keyword evidence="15" id="KW-1185">Reference proteome</keyword>
<dbReference type="GO" id="GO:0005886">
    <property type="term" value="C:plasma membrane"/>
    <property type="evidence" value="ECO:0007669"/>
    <property type="project" value="UniProtKB-SubCell"/>
</dbReference>
<dbReference type="PRINTS" id="PR01231">
    <property type="entry name" value="HCO3TRNSPORT"/>
</dbReference>
<dbReference type="GO" id="GO:0051453">
    <property type="term" value="P:regulation of intracellular pH"/>
    <property type="evidence" value="ECO:0007669"/>
    <property type="project" value="TreeGrafter"/>
</dbReference>
<dbReference type="InterPro" id="IPR016152">
    <property type="entry name" value="PTrfase/Anion_transptr"/>
</dbReference>
<dbReference type="KEGG" id="hazt:108664928"/>
<dbReference type="InterPro" id="IPR011531">
    <property type="entry name" value="HCO3_transpt-like_TM_dom"/>
</dbReference>
<feature type="transmembrane region" description="Helical" evidence="11">
    <location>
        <begin position="351"/>
        <end position="373"/>
    </location>
</feature>
<feature type="region of interest" description="Disordered" evidence="12">
    <location>
        <begin position="833"/>
        <end position="854"/>
    </location>
</feature>
<dbReference type="PRINTS" id="PR00165">
    <property type="entry name" value="ANIONEXCHNGR"/>
</dbReference>
<keyword evidence="4" id="KW-1003">Cell membrane</keyword>
<feature type="transmembrane region" description="Helical" evidence="11">
    <location>
        <begin position="530"/>
        <end position="550"/>
    </location>
</feature>
<feature type="transmembrane region" description="Helical" evidence="11">
    <location>
        <begin position="585"/>
        <end position="606"/>
    </location>
</feature>
<feature type="transmembrane region" description="Helical" evidence="11">
    <location>
        <begin position="425"/>
        <end position="446"/>
    </location>
</feature>
<dbReference type="OrthoDB" id="1735926at2759"/>
<evidence type="ECO:0000256" key="9">
    <source>
        <dbReference type="ARBA" id="ARBA00023136"/>
    </source>
</evidence>
<name>A0A8B7N0T5_HYAAZ</name>
<evidence type="ECO:0000256" key="4">
    <source>
        <dbReference type="ARBA" id="ARBA00022475"/>
    </source>
</evidence>
<feature type="transmembrane region" description="Helical" evidence="11">
    <location>
        <begin position="497"/>
        <end position="518"/>
    </location>
</feature>
<dbReference type="AlphaFoldDB" id="A0A8B7N0T5"/>
<accession>A0A8B7N0T5</accession>
<dbReference type="InterPro" id="IPR013769">
    <property type="entry name" value="Band3_cytoplasmic_dom"/>
</dbReference>
<sequence length="854" mass="94668">MDNPAFIGDNAEHGKDTQFPLGVVLLDVEETNVKSIVSRAVECMVAVDHVPYDKKKFVINSLLADCAHINEREIQINRSEKETNDDHETAVPEHARKAGINKIFSAHNIRKGKSEDHDTYNSDSGGGRKSSEGSEATAVLVGAVDFLKSPTIAFVRLAEGVVMDNLVDVPIPVRFLFILLGPYQEEKQFQGVGESISTLMADKKFHEVAYRAQNRKDLISAVNACLFSTKTHEDRNNKTVDMKERGINGAVSLDIEPNILVNRAGLKKEVRDPLKRVGKPFHGLIQDLKIRMPLYLSDLKDGISAQVLASTIFIFFASLSPAITFGGMYADKTNQQIGVGETLLVTSINGVLLALLGCQPLNIIGATGPLMVFDLALYQFAESFEMEFLPLRVWIGVWMVVLGIIISLFELVTVVKHLSRFTEEIFSTLVCLIFIYGACEKMVAIFKAHPLRDEYRYEDENRTEIVSGIIVNGVLVNGTNADGVVVKSYVLPQPNTALLSLIMMFGTFFIAFRLKFFRNSKYLGRTVRRAFGDFGVPIAIASMVLMDYLIEDTYTDKLTMPSGLQPSKPELRGWFINPFGLQVDIPVWAIFACAPASLLLLTLVFIETNICHIIMSKPERNLKKGSGFHWDLFLTCILNLISGVMGAPFMTAAVVRCVTHAASLTIVDPNNPAKAIGAHEQRLSAFAVSVMVGLAILLSDVLNLIPNAVLYGVFMYMGISAITSIQFFQRCILFFVPVKHHPKDMPFVTDVSTKKMHLFTIVQLSMIAVLWVVKQSPASLCFPFILMILVPIRMFLLPYIWTANELFALDGGAPPKTDDEPDFYEVSHNIGSFREPPAASEITPPTTQNSVQRN</sequence>
<comment type="similarity">
    <text evidence="2 11">Belongs to the anion exchanger (TC 2.A.31) family.</text>
</comment>
<proteinExistence type="inferred from homology"/>
<dbReference type="Gene3D" id="3.40.930.10">
    <property type="entry name" value="Mannitol-specific EII, Chain A"/>
    <property type="match status" value="1"/>
</dbReference>
<keyword evidence="7 11" id="KW-1133">Transmembrane helix</keyword>
<dbReference type="InterPro" id="IPR003020">
    <property type="entry name" value="HCO3_transpt_euk"/>
</dbReference>
<dbReference type="FunFam" id="1.10.287.570:FF:000001">
    <property type="entry name" value="Anion exchange protein"/>
    <property type="match status" value="1"/>
</dbReference>
<feature type="transmembrane region" description="Helical" evidence="11">
    <location>
        <begin position="780"/>
        <end position="801"/>
    </location>
</feature>
<evidence type="ECO:0000256" key="2">
    <source>
        <dbReference type="ARBA" id="ARBA00010993"/>
    </source>
</evidence>
<dbReference type="InterPro" id="IPR001717">
    <property type="entry name" value="Anion_exchange"/>
</dbReference>
<dbReference type="PANTHER" id="PTHR11453:SF47">
    <property type="entry name" value="ANION EXCHANGE PROTEIN"/>
    <property type="match status" value="1"/>
</dbReference>
<feature type="compositionally biased region" description="Polar residues" evidence="12">
    <location>
        <begin position="843"/>
        <end position="854"/>
    </location>
</feature>
<feature type="domain" description="Band 3 cytoplasmic" evidence="14">
    <location>
        <begin position="20"/>
        <end position="225"/>
    </location>
</feature>
<evidence type="ECO:0000256" key="10">
    <source>
        <dbReference type="ARBA" id="ARBA00049347"/>
    </source>
</evidence>
<evidence type="ECO:0000313" key="15">
    <source>
        <dbReference type="Proteomes" id="UP000694843"/>
    </source>
</evidence>
<dbReference type="SUPFAM" id="SSF55804">
    <property type="entry name" value="Phoshotransferase/anion transport protein"/>
    <property type="match status" value="1"/>
</dbReference>
<keyword evidence="9 11" id="KW-0472">Membrane</keyword>
<keyword evidence="3 11" id="KW-0813">Transport</keyword>
<feature type="region of interest" description="Disordered" evidence="12">
    <location>
        <begin position="112"/>
        <end position="132"/>
    </location>
</feature>
<feature type="transmembrane region" description="Helical" evidence="11">
    <location>
        <begin position="307"/>
        <end position="330"/>
    </location>
</feature>
<dbReference type="OMA" id="YSHFPIW"/>
<keyword evidence="5" id="KW-0039">Anion exchange</keyword>
<feature type="transmembrane region" description="Helical" evidence="11">
    <location>
        <begin position="756"/>
        <end position="773"/>
    </location>
</feature>
<keyword evidence="6 11" id="KW-0812">Transmembrane</keyword>
<feature type="transmembrane region" description="Helical" evidence="11">
    <location>
        <begin position="393"/>
        <end position="413"/>
    </location>
</feature>
<dbReference type="Pfam" id="PF00955">
    <property type="entry name" value="HCO3_cotransp"/>
    <property type="match status" value="1"/>
</dbReference>
<evidence type="ECO:0000256" key="11">
    <source>
        <dbReference type="RuleBase" id="RU362035"/>
    </source>
</evidence>
<feature type="domain" description="Bicarbonate transporter-like transmembrane" evidence="13">
    <location>
        <begin position="280"/>
        <end position="811"/>
    </location>
</feature>
<dbReference type="GeneID" id="108664928"/>
<feature type="transmembrane region" description="Helical" evidence="11">
    <location>
        <begin position="709"/>
        <end position="736"/>
    </location>
</feature>
<gene>
    <name evidence="16" type="primary">LOC108664928</name>
</gene>
<dbReference type="GO" id="GO:0015701">
    <property type="term" value="P:bicarbonate transport"/>
    <property type="evidence" value="ECO:0007669"/>
    <property type="project" value="TreeGrafter"/>
</dbReference>
<dbReference type="Gene3D" id="1.10.287.570">
    <property type="entry name" value="Helical hairpin bin"/>
    <property type="match status" value="1"/>
</dbReference>
<dbReference type="Pfam" id="PF07565">
    <property type="entry name" value="Band_3_cyto"/>
    <property type="match status" value="1"/>
</dbReference>
<feature type="transmembrane region" description="Helical" evidence="11">
    <location>
        <begin position="627"/>
        <end position="650"/>
    </location>
</feature>
<evidence type="ECO:0000256" key="3">
    <source>
        <dbReference type="ARBA" id="ARBA00022448"/>
    </source>
</evidence>
<evidence type="ECO:0000256" key="8">
    <source>
        <dbReference type="ARBA" id="ARBA00023065"/>
    </source>
</evidence>
<evidence type="ECO:0000256" key="12">
    <source>
        <dbReference type="SAM" id="MobiDB-lite"/>
    </source>
</evidence>
<dbReference type="RefSeq" id="XP_018007113.1">
    <property type="nucleotide sequence ID" value="XM_018151624.2"/>
</dbReference>
<evidence type="ECO:0000313" key="16">
    <source>
        <dbReference type="RefSeq" id="XP_018007113.1"/>
    </source>
</evidence>
<evidence type="ECO:0000259" key="14">
    <source>
        <dbReference type="Pfam" id="PF07565"/>
    </source>
</evidence>
<evidence type="ECO:0000259" key="13">
    <source>
        <dbReference type="Pfam" id="PF00955"/>
    </source>
</evidence>
<evidence type="ECO:0000256" key="5">
    <source>
        <dbReference type="ARBA" id="ARBA00022681"/>
    </source>
</evidence>
<protein>
    <recommendedName>
        <fullName evidence="11">Anion exchange protein</fullName>
    </recommendedName>
</protein>
<dbReference type="GO" id="GO:0008509">
    <property type="term" value="F:monoatomic anion transmembrane transporter activity"/>
    <property type="evidence" value="ECO:0007669"/>
    <property type="project" value="InterPro"/>
</dbReference>
<dbReference type="NCBIfam" id="TIGR00834">
    <property type="entry name" value="ae"/>
    <property type="match status" value="1"/>
</dbReference>
<reference evidence="16" key="1">
    <citation type="submission" date="2025-08" db="UniProtKB">
        <authorList>
            <consortium name="RefSeq"/>
        </authorList>
    </citation>
    <scope>IDENTIFICATION</scope>
    <source>
        <tissue evidence="16">Whole organism</tissue>
    </source>
</reference>
<feature type="transmembrane region" description="Helical" evidence="11">
    <location>
        <begin position="683"/>
        <end position="702"/>
    </location>
</feature>